<dbReference type="GO" id="GO:0009579">
    <property type="term" value="C:thylakoid"/>
    <property type="evidence" value="ECO:0007669"/>
    <property type="project" value="TreeGrafter"/>
</dbReference>
<proteinExistence type="predicted"/>
<accession>A0A5B8MFR5</accession>
<protein>
    <recommendedName>
        <fullName evidence="1">peptidylprolyl isomerase</fullName>
        <ecNumber evidence="1">5.2.1.8</ecNumber>
    </recommendedName>
</protein>
<evidence type="ECO:0000256" key="2">
    <source>
        <dbReference type="SAM" id="MobiDB-lite"/>
    </source>
</evidence>
<feature type="region of interest" description="Disordered" evidence="2">
    <location>
        <begin position="13"/>
        <end position="41"/>
    </location>
</feature>
<comment type="catalytic activity">
    <reaction evidence="1">
        <text>[protein]-peptidylproline (omega=180) = [protein]-peptidylproline (omega=0)</text>
        <dbReference type="Rhea" id="RHEA:16237"/>
        <dbReference type="Rhea" id="RHEA-COMP:10747"/>
        <dbReference type="Rhea" id="RHEA-COMP:10748"/>
        <dbReference type="ChEBI" id="CHEBI:83833"/>
        <dbReference type="ChEBI" id="CHEBI:83834"/>
        <dbReference type="EC" id="5.2.1.8"/>
    </reaction>
</comment>
<evidence type="ECO:0000313" key="4">
    <source>
        <dbReference type="EMBL" id="QDZ18505.1"/>
    </source>
</evidence>
<dbReference type="Pfam" id="PF00254">
    <property type="entry name" value="FKBP_C"/>
    <property type="match status" value="1"/>
</dbReference>
<evidence type="ECO:0000313" key="5">
    <source>
        <dbReference type="Proteomes" id="UP000316726"/>
    </source>
</evidence>
<dbReference type="Proteomes" id="UP000316726">
    <property type="component" value="Chromosome 1"/>
</dbReference>
<evidence type="ECO:0000259" key="3">
    <source>
        <dbReference type="PROSITE" id="PS50059"/>
    </source>
</evidence>
<dbReference type="STRING" id="1764295.A0A5B8MFR5"/>
<keyword evidence="1" id="KW-0697">Rotamase</keyword>
<dbReference type="OrthoDB" id="77911at2759"/>
<name>A0A5B8MFR5_9CHLO</name>
<dbReference type="PROSITE" id="PS50059">
    <property type="entry name" value="FKBP_PPIASE"/>
    <property type="match status" value="1"/>
</dbReference>
<dbReference type="GO" id="GO:0009507">
    <property type="term" value="C:chloroplast"/>
    <property type="evidence" value="ECO:0007669"/>
    <property type="project" value="TreeGrafter"/>
</dbReference>
<keyword evidence="5" id="KW-1185">Reference proteome</keyword>
<dbReference type="EC" id="5.2.1.8" evidence="1"/>
<feature type="domain" description="PPIase FKBP-type" evidence="3">
    <location>
        <begin position="68"/>
        <end position="188"/>
    </location>
</feature>
<dbReference type="InterPro" id="IPR044208">
    <property type="entry name" value="FKBP19-like"/>
</dbReference>
<dbReference type="SUPFAM" id="SSF54534">
    <property type="entry name" value="FKBP-like"/>
    <property type="match status" value="1"/>
</dbReference>
<sequence>MVAVATRMAIASPGRLDSSARAQETTECTTCSDSNSSLQPGDKAFQVSSSGLRILDVKEGRGPQPKQGQTVVLDWSGFTAGYQAKRIDNTSGTDNQFVFKLGSDPREAIPAFEEAVAGMRVGGVRRIEIPGELEERLAYPVDKEIRYSAGPKPFTLGGRRALDFVLDNKTLKPFNKTLLFDIRLNNIRQ</sequence>
<dbReference type="PANTHER" id="PTHR47717">
    <property type="entry name" value="PEPTIDYL-PROLYL CIS-TRANS ISOMERASE FKBP19, CHLOROPLASTIC"/>
    <property type="match status" value="1"/>
</dbReference>
<dbReference type="GO" id="GO:0003755">
    <property type="term" value="F:peptidyl-prolyl cis-trans isomerase activity"/>
    <property type="evidence" value="ECO:0007669"/>
    <property type="project" value="UniProtKB-KW"/>
</dbReference>
<dbReference type="EMBL" id="CP031034">
    <property type="protein sequence ID" value="QDZ18505.1"/>
    <property type="molecule type" value="Genomic_DNA"/>
</dbReference>
<keyword evidence="1 4" id="KW-0413">Isomerase</keyword>
<dbReference type="PANTHER" id="PTHR47717:SF1">
    <property type="entry name" value="PEPTIDYL-PROLYL CIS-TRANS ISOMERASE FKBP19, CHLOROPLASTIC"/>
    <property type="match status" value="1"/>
</dbReference>
<organism evidence="4 5">
    <name type="scientific">Chloropicon primus</name>
    <dbReference type="NCBI Taxonomy" id="1764295"/>
    <lineage>
        <taxon>Eukaryota</taxon>
        <taxon>Viridiplantae</taxon>
        <taxon>Chlorophyta</taxon>
        <taxon>Chloropicophyceae</taxon>
        <taxon>Chloropicales</taxon>
        <taxon>Chloropicaceae</taxon>
        <taxon>Chloropicon</taxon>
    </lineage>
</organism>
<dbReference type="InterPro" id="IPR001179">
    <property type="entry name" value="PPIase_FKBP_dom"/>
</dbReference>
<reference evidence="4 5" key="1">
    <citation type="submission" date="2018-07" db="EMBL/GenBank/DDBJ databases">
        <title>The complete nuclear genome of the prasinophyte Chloropicon primus (CCMP1205).</title>
        <authorList>
            <person name="Pombert J.-F."/>
            <person name="Otis C."/>
            <person name="Turmel M."/>
            <person name="Lemieux C."/>
        </authorList>
    </citation>
    <scope>NUCLEOTIDE SEQUENCE [LARGE SCALE GENOMIC DNA]</scope>
    <source>
        <strain evidence="4 5">CCMP1205</strain>
    </source>
</reference>
<evidence type="ECO:0000256" key="1">
    <source>
        <dbReference type="PROSITE-ProRule" id="PRU00277"/>
    </source>
</evidence>
<feature type="compositionally biased region" description="Polar residues" evidence="2">
    <location>
        <begin position="20"/>
        <end position="39"/>
    </location>
</feature>
<dbReference type="InterPro" id="IPR046357">
    <property type="entry name" value="PPIase_dom_sf"/>
</dbReference>
<dbReference type="Gene3D" id="3.10.50.40">
    <property type="match status" value="1"/>
</dbReference>
<gene>
    <name evidence="4" type="ORF">A3770_01p10230</name>
</gene>
<dbReference type="AlphaFoldDB" id="A0A5B8MFR5"/>